<keyword evidence="5" id="KW-0378">Hydrolase</keyword>
<evidence type="ECO:0000256" key="2">
    <source>
        <dbReference type="ARBA" id="ARBA00022747"/>
    </source>
</evidence>
<accession>A0AA47INQ4</accession>
<dbReference type="SUPFAM" id="SSF116734">
    <property type="entry name" value="DNA methylase specificity domain"/>
    <property type="match status" value="2"/>
</dbReference>
<evidence type="ECO:0000259" key="4">
    <source>
        <dbReference type="Pfam" id="PF01420"/>
    </source>
</evidence>
<reference evidence="5" key="1">
    <citation type="submission" date="2022-11" db="EMBL/GenBank/DDBJ databases">
        <title>Streptococcus macedonicus and Acinetobacter baumannii: co-inhabitants of the cheese production environment.</title>
        <authorList>
            <person name="Johnson J."/>
        </authorList>
    </citation>
    <scope>NUCLEOTIDE SEQUENCE</scope>
    <source>
        <strain evidence="5">E37</strain>
    </source>
</reference>
<dbReference type="InterPro" id="IPR052021">
    <property type="entry name" value="Type-I_RS_S_subunit"/>
</dbReference>
<organism evidence="5 6">
    <name type="scientific">Streptococcus macedonicus</name>
    <name type="common">Streptococcus gallolyticus macedonicus</name>
    <dbReference type="NCBI Taxonomy" id="59310"/>
    <lineage>
        <taxon>Bacteria</taxon>
        <taxon>Bacillati</taxon>
        <taxon>Bacillota</taxon>
        <taxon>Bacilli</taxon>
        <taxon>Lactobacillales</taxon>
        <taxon>Streptococcaceae</taxon>
        <taxon>Streptococcus</taxon>
    </lineage>
</organism>
<sequence>MANKVPKIRFKGFTDDWEQRELGEISERVTRKNKDLESTLPLTISAQDGLIDQNEFFNKTVASRDVSGYYLMKNGEFAYNKSYSNGYPWGAVKRLDRYEMGVLSTLYIIFKPTKVNSTFLAKYYDTDNWYKEVSKHAAEGARNHGLLNIAASDFFKTELLIPSSIEEQAKIGDFFTDLDDLITLHQRKCDQTKEFKKFMLQKMFPKKGEKNPEIRFSGFTDDWEQRELGTISDIIGGGTPSTSNSEYWNGDIDWYSPVEIGEQIYVFGSQKKITKLGLEKSSAKILPVGTVLFTSRAGIGNTAILAKEGCTNQGFQSIIPHQNELDSYLNITEAEEKIVLHNEKLEKYRKQLSEYDPEVREWAVSIYNEYGKQIHRYIGNIMKENDLFFLYNTDSEFRNASYDCYSRLIKRLPFLKDQTEMLFLFIKEYHRVESEQKFNFGIPSISEEITDWIEKTWAKHQVNLLAFAYDWINSFFDNEDIWPSTHRRKSQYNWKKYDYDYRQKSNLFNLDSLYRKMPKKSFIKSRKQEFEILFMYYWLHDMEGDDEGYWQGYLEKVLPSIKKEY</sequence>
<comment type="similarity">
    <text evidence="1">Belongs to the type-I restriction system S methylase family.</text>
</comment>
<dbReference type="EC" id="3.1.21.-" evidence="5"/>
<keyword evidence="5" id="KW-0540">Nuclease</keyword>
<keyword evidence="3" id="KW-0238">DNA-binding</keyword>
<evidence type="ECO:0000256" key="1">
    <source>
        <dbReference type="ARBA" id="ARBA00010923"/>
    </source>
</evidence>
<feature type="domain" description="Type I restriction modification DNA specificity" evidence="4">
    <location>
        <begin position="221"/>
        <end position="329"/>
    </location>
</feature>
<dbReference type="PANTHER" id="PTHR30408">
    <property type="entry name" value="TYPE-1 RESTRICTION ENZYME ECOKI SPECIFICITY PROTEIN"/>
    <property type="match status" value="1"/>
</dbReference>
<protein>
    <submittedName>
        <fullName evidence="5">Restriction endonuclease subunit S</fullName>
        <ecNumber evidence="5">3.1.21.-</ecNumber>
    </submittedName>
</protein>
<dbReference type="GO" id="GO:0003677">
    <property type="term" value="F:DNA binding"/>
    <property type="evidence" value="ECO:0007669"/>
    <property type="project" value="UniProtKB-KW"/>
</dbReference>
<dbReference type="InterPro" id="IPR000055">
    <property type="entry name" value="Restrct_endonuc_typeI_TRD"/>
</dbReference>
<dbReference type="Pfam" id="PF01420">
    <property type="entry name" value="Methylase_S"/>
    <property type="match status" value="1"/>
</dbReference>
<keyword evidence="5" id="KW-0255">Endonuclease</keyword>
<dbReference type="REBASE" id="681668">
    <property type="entry name" value="S.SmaE37ORF5670P"/>
</dbReference>
<dbReference type="GO" id="GO:0004519">
    <property type="term" value="F:endonuclease activity"/>
    <property type="evidence" value="ECO:0007669"/>
    <property type="project" value="UniProtKB-KW"/>
</dbReference>
<dbReference type="PANTHER" id="PTHR30408:SF12">
    <property type="entry name" value="TYPE I RESTRICTION ENZYME MJAVIII SPECIFICITY SUBUNIT"/>
    <property type="match status" value="1"/>
</dbReference>
<name>A0AA47INQ4_STRMC</name>
<reference evidence="5" key="2">
    <citation type="submission" date="2022-11" db="EMBL/GenBank/DDBJ databases">
        <authorList>
            <person name="Johnson J.D."/>
        </authorList>
    </citation>
    <scope>NUCLEOTIDE SEQUENCE</scope>
    <source>
        <strain evidence="5">E37</strain>
    </source>
</reference>
<dbReference type="GO" id="GO:0009307">
    <property type="term" value="P:DNA restriction-modification system"/>
    <property type="evidence" value="ECO:0007669"/>
    <property type="project" value="UniProtKB-KW"/>
</dbReference>
<dbReference type="InterPro" id="IPR044946">
    <property type="entry name" value="Restrct_endonuc_typeI_TRD_sf"/>
</dbReference>
<gene>
    <name evidence="5" type="ORF">OQG81_05675</name>
</gene>
<dbReference type="Gene3D" id="3.90.220.20">
    <property type="entry name" value="DNA methylase specificity domains"/>
    <property type="match status" value="2"/>
</dbReference>
<dbReference type="Proteomes" id="UP001156410">
    <property type="component" value="Chromosome"/>
</dbReference>
<evidence type="ECO:0000313" key="5">
    <source>
        <dbReference type="EMBL" id="WAK64300.1"/>
    </source>
</evidence>
<dbReference type="AlphaFoldDB" id="A0AA47INQ4"/>
<evidence type="ECO:0000313" key="6">
    <source>
        <dbReference type="Proteomes" id="UP001156410"/>
    </source>
</evidence>
<dbReference type="EMBL" id="CP113440">
    <property type="protein sequence ID" value="WAK64300.1"/>
    <property type="molecule type" value="Genomic_DNA"/>
</dbReference>
<dbReference type="GO" id="GO:0016787">
    <property type="term" value="F:hydrolase activity"/>
    <property type="evidence" value="ECO:0007669"/>
    <property type="project" value="UniProtKB-KW"/>
</dbReference>
<keyword evidence="2" id="KW-0680">Restriction system</keyword>
<evidence type="ECO:0000256" key="3">
    <source>
        <dbReference type="ARBA" id="ARBA00023125"/>
    </source>
</evidence>
<proteinExistence type="inferred from homology"/>